<evidence type="ECO:0000313" key="2">
    <source>
        <dbReference type="EMBL" id="QDT58973.1"/>
    </source>
</evidence>
<organism evidence="2 3">
    <name type="scientific">Stieleria bergensis</name>
    <dbReference type="NCBI Taxonomy" id="2528025"/>
    <lineage>
        <taxon>Bacteria</taxon>
        <taxon>Pseudomonadati</taxon>
        <taxon>Planctomycetota</taxon>
        <taxon>Planctomycetia</taxon>
        <taxon>Pirellulales</taxon>
        <taxon>Pirellulaceae</taxon>
        <taxon>Stieleria</taxon>
    </lineage>
</organism>
<dbReference type="AlphaFoldDB" id="A0A517SSA8"/>
<keyword evidence="1" id="KW-1133">Transmembrane helix</keyword>
<dbReference type="RefSeq" id="WP_145270519.1">
    <property type="nucleotide sequence ID" value="NZ_CP036272.1"/>
</dbReference>
<keyword evidence="1" id="KW-0812">Transmembrane</keyword>
<dbReference type="Proteomes" id="UP000315003">
    <property type="component" value="Chromosome"/>
</dbReference>
<protein>
    <submittedName>
        <fullName evidence="2">Uncharacterized protein</fullName>
    </submittedName>
</protein>
<keyword evidence="1" id="KW-0472">Membrane</keyword>
<feature type="transmembrane region" description="Helical" evidence="1">
    <location>
        <begin position="57"/>
        <end position="76"/>
    </location>
</feature>
<keyword evidence="3" id="KW-1185">Reference proteome</keyword>
<sequence>MELIASFQQYESMRIWPFIAVLIFILTALAVPASWLIKWAWARLYIDKPHPKNWVLILFWATYAVVVGALVVLAIADEMMSQAPRY</sequence>
<gene>
    <name evidence="2" type="ORF">SV7mr_14750</name>
</gene>
<feature type="transmembrane region" description="Helical" evidence="1">
    <location>
        <begin position="15"/>
        <end position="37"/>
    </location>
</feature>
<dbReference type="EMBL" id="CP036272">
    <property type="protein sequence ID" value="QDT58973.1"/>
    <property type="molecule type" value="Genomic_DNA"/>
</dbReference>
<reference evidence="2 3" key="1">
    <citation type="submission" date="2019-02" db="EMBL/GenBank/DDBJ databases">
        <title>Deep-cultivation of Planctomycetes and their phenomic and genomic characterization uncovers novel biology.</title>
        <authorList>
            <person name="Wiegand S."/>
            <person name="Jogler M."/>
            <person name="Boedeker C."/>
            <person name="Pinto D."/>
            <person name="Vollmers J."/>
            <person name="Rivas-Marin E."/>
            <person name="Kohn T."/>
            <person name="Peeters S.H."/>
            <person name="Heuer A."/>
            <person name="Rast P."/>
            <person name="Oberbeckmann S."/>
            <person name="Bunk B."/>
            <person name="Jeske O."/>
            <person name="Meyerdierks A."/>
            <person name="Storesund J.E."/>
            <person name="Kallscheuer N."/>
            <person name="Luecker S."/>
            <person name="Lage O.M."/>
            <person name="Pohl T."/>
            <person name="Merkel B.J."/>
            <person name="Hornburger P."/>
            <person name="Mueller R.-W."/>
            <person name="Bruemmer F."/>
            <person name="Labrenz M."/>
            <person name="Spormann A.M."/>
            <person name="Op den Camp H."/>
            <person name="Overmann J."/>
            <person name="Amann R."/>
            <person name="Jetten M.S.M."/>
            <person name="Mascher T."/>
            <person name="Medema M.H."/>
            <person name="Devos D.P."/>
            <person name="Kaster A.-K."/>
            <person name="Ovreas L."/>
            <person name="Rohde M."/>
            <person name="Galperin M.Y."/>
            <person name="Jogler C."/>
        </authorList>
    </citation>
    <scope>NUCLEOTIDE SEQUENCE [LARGE SCALE GENOMIC DNA]</scope>
    <source>
        <strain evidence="2 3">SV_7m_r</strain>
    </source>
</reference>
<evidence type="ECO:0000256" key="1">
    <source>
        <dbReference type="SAM" id="Phobius"/>
    </source>
</evidence>
<name>A0A517SSA8_9BACT</name>
<proteinExistence type="predicted"/>
<evidence type="ECO:0000313" key="3">
    <source>
        <dbReference type="Proteomes" id="UP000315003"/>
    </source>
</evidence>
<accession>A0A517SSA8</accession>